<evidence type="ECO:0000313" key="2">
    <source>
        <dbReference type="EMBL" id="GMT25096.1"/>
    </source>
</evidence>
<dbReference type="InterPro" id="IPR022742">
    <property type="entry name" value="Hydrolase_4"/>
</dbReference>
<accession>A0AAV5VZ62</accession>
<dbReference type="InterPro" id="IPR029058">
    <property type="entry name" value="AB_hydrolase_fold"/>
</dbReference>
<evidence type="ECO:0000313" key="3">
    <source>
        <dbReference type="Proteomes" id="UP001432322"/>
    </source>
</evidence>
<dbReference type="GO" id="GO:0010008">
    <property type="term" value="C:endosome membrane"/>
    <property type="evidence" value="ECO:0007669"/>
    <property type="project" value="TreeGrafter"/>
</dbReference>
<dbReference type="AlphaFoldDB" id="A0AAV5VZ62"/>
<comment type="caution">
    <text evidence="2">The sequence shown here is derived from an EMBL/GenBank/DDBJ whole genome shotgun (WGS) entry which is preliminary data.</text>
</comment>
<dbReference type="PANTHER" id="PTHR12277">
    <property type="entry name" value="ALPHA/BETA HYDROLASE DOMAIN-CONTAINING PROTEIN"/>
    <property type="match status" value="1"/>
</dbReference>
<dbReference type="PANTHER" id="PTHR12277:SF81">
    <property type="entry name" value="PROTEIN ABHD13"/>
    <property type="match status" value="1"/>
</dbReference>
<dbReference type="Pfam" id="PF12146">
    <property type="entry name" value="Hydrolase_4"/>
    <property type="match status" value="1"/>
</dbReference>
<proteinExistence type="predicted"/>
<sequence>MDTVSAETESGSDDDFFSKLEAGKNGEQEVECQCPKGPRKSCSQGLWYCGVAAVMTARCCWACCFPPLPNFILSKFAFWPLARNYYFFQETTVDGAAKIIKLNKANKSSLNERWFMGFNHQCFPPIKTGGCEFFTVETKQKHYLACAFVRAPSGSPSYTMIYSHPSGTHLGYRFRALPSLLDIARFLNVDIVVYDYSGYGISSGSYSEKSLFADIEGIYEHVTTVRGVYPQKIVLYGYSIGTASTISLLSEVQPRVAGVILVAPLASMLRVFLWKRACLNKPFERHTPGVDKFTSLEKIGQVDLPLLVCHGLEDTLVPIDHGQALCNAAPNTVPPLWIEDGSHNDMEFSQELWMRMRDFLNRELPTSAISSLSKLNTHSSEGYGNPAE</sequence>
<dbReference type="Proteomes" id="UP001432322">
    <property type="component" value="Unassembled WGS sequence"/>
</dbReference>
<keyword evidence="3" id="KW-1185">Reference proteome</keyword>
<dbReference type="EMBL" id="BTSY01000004">
    <property type="protein sequence ID" value="GMT25096.1"/>
    <property type="molecule type" value="Genomic_DNA"/>
</dbReference>
<dbReference type="Gene3D" id="3.40.50.1820">
    <property type="entry name" value="alpha/beta hydrolase"/>
    <property type="match status" value="1"/>
</dbReference>
<feature type="domain" description="Serine aminopeptidase S33" evidence="1">
    <location>
        <begin position="189"/>
        <end position="268"/>
    </location>
</feature>
<gene>
    <name evidence="2" type="ORF">PFISCL1PPCAC_16393</name>
</gene>
<dbReference type="SUPFAM" id="SSF53474">
    <property type="entry name" value="alpha/beta-Hydrolases"/>
    <property type="match status" value="1"/>
</dbReference>
<name>A0AAV5VZ62_9BILA</name>
<organism evidence="2 3">
    <name type="scientific">Pristionchus fissidentatus</name>
    <dbReference type="NCBI Taxonomy" id="1538716"/>
    <lineage>
        <taxon>Eukaryota</taxon>
        <taxon>Metazoa</taxon>
        <taxon>Ecdysozoa</taxon>
        <taxon>Nematoda</taxon>
        <taxon>Chromadorea</taxon>
        <taxon>Rhabditida</taxon>
        <taxon>Rhabditina</taxon>
        <taxon>Diplogasteromorpha</taxon>
        <taxon>Diplogasteroidea</taxon>
        <taxon>Neodiplogasteridae</taxon>
        <taxon>Pristionchus</taxon>
    </lineage>
</organism>
<evidence type="ECO:0000259" key="1">
    <source>
        <dbReference type="Pfam" id="PF12146"/>
    </source>
</evidence>
<dbReference type="GO" id="GO:0008474">
    <property type="term" value="F:palmitoyl-(protein) hydrolase activity"/>
    <property type="evidence" value="ECO:0007669"/>
    <property type="project" value="TreeGrafter"/>
</dbReference>
<reference evidence="2" key="1">
    <citation type="submission" date="2023-10" db="EMBL/GenBank/DDBJ databases">
        <title>Genome assembly of Pristionchus species.</title>
        <authorList>
            <person name="Yoshida K."/>
            <person name="Sommer R.J."/>
        </authorList>
    </citation>
    <scope>NUCLEOTIDE SEQUENCE</scope>
    <source>
        <strain evidence="2">RS5133</strain>
    </source>
</reference>
<protein>
    <recommendedName>
        <fullName evidence="1">Serine aminopeptidase S33 domain-containing protein</fullName>
    </recommendedName>
</protein>
<dbReference type="GO" id="GO:0005886">
    <property type="term" value="C:plasma membrane"/>
    <property type="evidence" value="ECO:0007669"/>
    <property type="project" value="TreeGrafter"/>
</dbReference>